<feature type="compositionally biased region" description="Polar residues" evidence="2">
    <location>
        <begin position="163"/>
        <end position="174"/>
    </location>
</feature>
<proteinExistence type="predicted"/>
<evidence type="ECO:0000313" key="4">
    <source>
        <dbReference type="EMBL" id="KAK0153744.1"/>
    </source>
</evidence>
<organism evidence="4 5">
    <name type="scientific">Merluccius polli</name>
    <name type="common">Benguela hake</name>
    <name type="synonym">Merluccius cadenati</name>
    <dbReference type="NCBI Taxonomy" id="89951"/>
    <lineage>
        <taxon>Eukaryota</taxon>
        <taxon>Metazoa</taxon>
        <taxon>Chordata</taxon>
        <taxon>Craniata</taxon>
        <taxon>Vertebrata</taxon>
        <taxon>Euteleostomi</taxon>
        <taxon>Actinopterygii</taxon>
        <taxon>Neopterygii</taxon>
        <taxon>Teleostei</taxon>
        <taxon>Neoteleostei</taxon>
        <taxon>Acanthomorphata</taxon>
        <taxon>Zeiogadaria</taxon>
        <taxon>Gadariae</taxon>
        <taxon>Gadiformes</taxon>
        <taxon>Gadoidei</taxon>
        <taxon>Merlucciidae</taxon>
        <taxon>Merluccius</taxon>
    </lineage>
</organism>
<evidence type="ECO:0000256" key="1">
    <source>
        <dbReference type="ARBA" id="ARBA00022553"/>
    </source>
</evidence>
<dbReference type="EMBL" id="JAOPHQ010000635">
    <property type="protein sequence ID" value="KAK0153744.1"/>
    <property type="molecule type" value="Genomic_DNA"/>
</dbReference>
<protein>
    <submittedName>
        <fullName evidence="4">Protein PRR14L</fullName>
    </submittedName>
</protein>
<name>A0AA47N8P0_MERPO</name>
<dbReference type="AlphaFoldDB" id="A0AA47N8P0"/>
<dbReference type="InterPro" id="IPR028149">
    <property type="entry name" value="Tantalus-like"/>
</dbReference>
<feature type="compositionally biased region" description="Gly residues" evidence="2">
    <location>
        <begin position="141"/>
        <end position="154"/>
    </location>
</feature>
<dbReference type="Proteomes" id="UP001174136">
    <property type="component" value="Unassembled WGS sequence"/>
</dbReference>
<evidence type="ECO:0000259" key="3">
    <source>
        <dbReference type="Pfam" id="PF15386"/>
    </source>
</evidence>
<accession>A0AA47N8P0</accession>
<evidence type="ECO:0000313" key="5">
    <source>
        <dbReference type="Proteomes" id="UP001174136"/>
    </source>
</evidence>
<comment type="caution">
    <text evidence="4">The sequence shown here is derived from an EMBL/GenBank/DDBJ whole genome shotgun (WGS) entry which is preliminary data.</text>
</comment>
<dbReference type="InterPro" id="IPR026320">
    <property type="entry name" value="PRR14"/>
</dbReference>
<feature type="region of interest" description="Disordered" evidence="2">
    <location>
        <begin position="1"/>
        <end position="32"/>
    </location>
</feature>
<feature type="compositionally biased region" description="Basic and acidic residues" evidence="2">
    <location>
        <begin position="1"/>
        <end position="12"/>
    </location>
</feature>
<feature type="region of interest" description="Disordered" evidence="2">
    <location>
        <begin position="126"/>
        <end position="174"/>
    </location>
</feature>
<feature type="domain" description="Tantalus-like" evidence="3">
    <location>
        <begin position="63"/>
        <end position="120"/>
    </location>
</feature>
<dbReference type="PANTHER" id="PTHR14522:SF2">
    <property type="entry name" value="PROLINE-RICH PROTEIN 14"/>
    <property type="match status" value="1"/>
</dbReference>
<keyword evidence="5" id="KW-1185">Reference proteome</keyword>
<dbReference type="PANTHER" id="PTHR14522">
    <property type="entry name" value="EMO2-RELATED"/>
    <property type="match status" value="1"/>
</dbReference>
<reference evidence="4" key="1">
    <citation type="journal article" date="2023" name="Front. Mar. Sci.">
        <title>A new Merluccius polli reference genome to investigate the effects of global change in West African waters.</title>
        <authorList>
            <person name="Mateo J.L."/>
            <person name="Blanco-Fernandez C."/>
            <person name="Garcia-Vazquez E."/>
            <person name="Machado-Schiaffino G."/>
        </authorList>
    </citation>
    <scope>NUCLEOTIDE SEQUENCE</scope>
    <source>
        <strain evidence="4">C29</strain>
        <tissue evidence="4">Fin</tissue>
    </source>
</reference>
<sequence length="195" mass="21684">MPVESEAERTEGEEGEDTNYPRQEFEQKSLSDSEIKVVKKHEEGGKVSSIRIRKTLPKQQNNLTPMGLPKAIRLKKKEFSLEEIYTNKNFTKPPESRLETIFETPLSRRNGSQSLFSQRRLKRVVEFPEVGMPRKPKKPLSGGGGGGKPGGGSSAGRPRRGGYQSSKESPSLSVQDVDSLLCAKLDQLDLLLTLD</sequence>
<gene>
    <name evidence="4" type="primary">PRR14L</name>
    <name evidence="4" type="ORF">N1851_004465</name>
</gene>
<evidence type="ECO:0000256" key="2">
    <source>
        <dbReference type="SAM" id="MobiDB-lite"/>
    </source>
</evidence>
<dbReference type="Pfam" id="PF15386">
    <property type="entry name" value="Tantalus"/>
    <property type="match status" value="1"/>
</dbReference>
<feature type="compositionally biased region" description="Basic and acidic residues" evidence="2">
    <location>
        <begin position="23"/>
        <end position="32"/>
    </location>
</feature>
<keyword evidence="1" id="KW-0597">Phosphoprotein</keyword>